<keyword evidence="6 8" id="KW-1133">Transmembrane helix</keyword>
<feature type="transmembrane region" description="Helical" evidence="8">
    <location>
        <begin position="356"/>
        <end position="380"/>
    </location>
</feature>
<evidence type="ECO:0000256" key="4">
    <source>
        <dbReference type="ARBA" id="ARBA00022475"/>
    </source>
</evidence>
<evidence type="ECO:0000313" key="9">
    <source>
        <dbReference type="EMBL" id="PNC18171.1"/>
    </source>
</evidence>
<feature type="transmembrane region" description="Helical" evidence="8">
    <location>
        <begin position="428"/>
        <end position="446"/>
    </location>
</feature>
<evidence type="ECO:0000256" key="5">
    <source>
        <dbReference type="ARBA" id="ARBA00022692"/>
    </source>
</evidence>
<keyword evidence="5 8" id="KW-0812">Transmembrane</keyword>
<evidence type="ECO:0000256" key="8">
    <source>
        <dbReference type="RuleBase" id="RU363064"/>
    </source>
</evidence>
<dbReference type="PANTHER" id="PTHR30330:SF3">
    <property type="entry name" value="TRANSCRIPTIONAL REGULATOR, LRP FAMILY"/>
    <property type="match status" value="1"/>
</dbReference>
<feature type="transmembrane region" description="Helical" evidence="8">
    <location>
        <begin position="401"/>
        <end position="422"/>
    </location>
</feature>
<proteinExistence type="inferred from homology"/>
<evidence type="ECO:0000256" key="7">
    <source>
        <dbReference type="ARBA" id="ARBA00023136"/>
    </source>
</evidence>
<reference evidence="9 10" key="1">
    <citation type="journal article" date="2017" name="BMC Genomics">
        <title>Genome sequencing of 39 Akkermansia muciniphila isolates reveals its population structure, genomic and functional diverisity, and global distribution in mammalian gut microbiotas.</title>
        <authorList>
            <person name="Guo X."/>
            <person name="Li S."/>
            <person name="Zhang J."/>
            <person name="Wu F."/>
            <person name="Li X."/>
            <person name="Wu D."/>
            <person name="Zhang M."/>
            <person name="Ou Z."/>
            <person name="Jie Z."/>
            <person name="Yan Q."/>
            <person name="Li P."/>
            <person name="Yi J."/>
            <person name="Peng Y."/>
        </authorList>
    </citation>
    <scope>NUCLEOTIDE SEQUENCE [LARGE SCALE GENOMIC DNA]</scope>
    <source>
        <strain evidence="9 10">GP24</strain>
    </source>
</reference>
<dbReference type="EMBL" id="PJKA01000010">
    <property type="protein sequence ID" value="PNC18171.1"/>
    <property type="molecule type" value="Genomic_DNA"/>
</dbReference>
<dbReference type="GO" id="GO:0005886">
    <property type="term" value="C:plasma membrane"/>
    <property type="evidence" value="ECO:0007669"/>
    <property type="project" value="UniProtKB-SubCell"/>
</dbReference>
<evidence type="ECO:0000256" key="3">
    <source>
        <dbReference type="ARBA" id="ARBA00022448"/>
    </source>
</evidence>
<dbReference type="PANTHER" id="PTHR30330">
    <property type="entry name" value="AGSS FAMILY TRANSPORTER, SODIUM-ALANINE"/>
    <property type="match status" value="1"/>
</dbReference>
<comment type="subcellular location">
    <subcellularLocation>
        <location evidence="1 8">Cell membrane</location>
        <topology evidence="1 8">Multi-pass membrane protein</topology>
    </subcellularLocation>
</comment>
<feature type="transmembrane region" description="Helical" evidence="8">
    <location>
        <begin position="28"/>
        <end position="49"/>
    </location>
</feature>
<feature type="transmembrane region" description="Helical" evidence="8">
    <location>
        <begin position="316"/>
        <end position="336"/>
    </location>
</feature>
<keyword evidence="7 8" id="KW-0472">Membrane</keyword>
<evidence type="ECO:0000256" key="2">
    <source>
        <dbReference type="ARBA" id="ARBA00009261"/>
    </source>
</evidence>
<dbReference type="NCBIfam" id="TIGR00835">
    <property type="entry name" value="agcS"/>
    <property type="match status" value="1"/>
</dbReference>
<accession>A0A2N8HDY1</accession>
<feature type="transmembrane region" description="Helical" evidence="8">
    <location>
        <begin position="153"/>
        <end position="172"/>
    </location>
</feature>
<gene>
    <name evidence="9" type="ORF">CXU22_05925</name>
</gene>
<dbReference type="Gene3D" id="1.20.1740.10">
    <property type="entry name" value="Amino acid/polyamine transporter I"/>
    <property type="match status" value="1"/>
</dbReference>
<dbReference type="Pfam" id="PF01235">
    <property type="entry name" value="Na_Ala_symp"/>
    <property type="match status" value="1"/>
</dbReference>
<dbReference type="InterPro" id="IPR001463">
    <property type="entry name" value="Na/Ala_symport"/>
</dbReference>
<sequence>MLETLQNAFLQTGDMLTTWLSAFSSFLWGWPLLIMLLGTHLYLTIILRFPQRYLLKALKLYFVKDHTDKGDISPFSSLMVALAANIGAGNIIGVGVAIAAGGPGAIFWCWLTGVLGMATRYSEGLLAIKYRVENPDGNMSGGPMFVLERGMKCKWLGVVFAVFTAIAAFGIGNLTQGNAAAEQLHHAFSIPSWGTAAVLTILTAMVMLGGIRSIAKVCAFFVPFMAVIYIIGCVYILAVQSHYILPAIRYILDCAFTGEAAAGGVVGAAVMTAMRTGVARGLFSNEAGLGSAAIASAAAQNRNPVRQALISSSGPFWDTVVICALTGIVLTTSILAHPDISSSDGPRLTTLAFSKIPYVGSPLLTVSLVTFVVSTILGWSYFGEKALEYLGGIRLITPYRVIWVAAVFTGCVSKIDLVWVFADCANGLMALPNLISLLALSGVLVQQTRYYLWQHRLDDYDDSHIPEGK</sequence>
<evidence type="ECO:0000256" key="1">
    <source>
        <dbReference type="ARBA" id="ARBA00004651"/>
    </source>
</evidence>
<dbReference type="PRINTS" id="PR00175">
    <property type="entry name" value="NAALASMPORT"/>
</dbReference>
<dbReference type="RefSeq" id="WP_102713534.1">
    <property type="nucleotide sequence ID" value="NZ_PJKA01000010.1"/>
</dbReference>
<comment type="caution">
    <text evidence="9">The sequence shown here is derived from an EMBL/GenBank/DDBJ whole genome shotgun (WGS) entry which is preliminary data.</text>
</comment>
<protein>
    <submittedName>
        <fullName evidence="9">Sodium:alanine symporter family protein</fullName>
    </submittedName>
</protein>
<name>A0A2N8HDY1_9BACT</name>
<evidence type="ECO:0000313" key="10">
    <source>
        <dbReference type="Proteomes" id="UP000236000"/>
    </source>
</evidence>
<feature type="transmembrane region" description="Helical" evidence="8">
    <location>
        <begin position="218"/>
        <end position="238"/>
    </location>
</feature>
<dbReference type="OrthoDB" id="9804874at2"/>
<keyword evidence="8" id="KW-0769">Symport</keyword>
<dbReference type="Proteomes" id="UP000236000">
    <property type="component" value="Unassembled WGS sequence"/>
</dbReference>
<keyword evidence="4 8" id="KW-1003">Cell membrane</keyword>
<dbReference type="AlphaFoldDB" id="A0A2N8HDY1"/>
<keyword evidence="3 8" id="KW-0813">Transport</keyword>
<evidence type="ECO:0000256" key="6">
    <source>
        <dbReference type="ARBA" id="ARBA00022989"/>
    </source>
</evidence>
<feature type="transmembrane region" description="Helical" evidence="8">
    <location>
        <begin position="250"/>
        <end position="274"/>
    </location>
</feature>
<feature type="transmembrane region" description="Helical" evidence="8">
    <location>
        <begin position="78"/>
        <end position="99"/>
    </location>
</feature>
<comment type="similarity">
    <text evidence="2 8">Belongs to the alanine or glycine:cation symporter (AGCS) (TC 2.A.25) family.</text>
</comment>
<feature type="transmembrane region" description="Helical" evidence="8">
    <location>
        <begin position="192"/>
        <end position="211"/>
    </location>
</feature>
<feature type="transmembrane region" description="Helical" evidence="8">
    <location>
        <begin position="105"/>
        <end position="122"/>
    </location>
</feature>
<organism evidence="9 10">
    <name type="scientific">Akkermansia muciniphila</name>
    <dbReference type="NCBI Taxonomy" id="239935"/>
    <lineage>
        <taxon>Bacteria</taxon>
        <taxon>Pseudomonadati</taxon>
        <taxon>Verrucomicrobiota</taxon>
        <taxon>Verrucomicrobiia</taxon>
        <taxon>Verrucomicrobiales</taxon>
        <taxon>Akkermansiaceae</taxon>
        <taxon>Akkermansia</taxon>
    </lineage>
</organism>
<dbReference type="GO" id="GO:0005283">
    <property type="term" value="F:amino acid:sodium symporter activity"/>
    <property type="evidence" value="ECO:0007669"/>
    <property type="project" value="InterPro"/>
</dbReference>